<accession>A0A259U3A6</accession>
<sequence length="173" mass="18065">MRWSLIVLVALAACTDEPAPSRAPVVASSDVAPDTSGSALPGAVVGQALYVPAYSHVYSGNRQQPVDLTATLSIRNTDATAPIRLTRIRYAGSEGQVIRSYLEAPRTLGPLASAEFVVNENDRAGGAGASFMVEWTAEGAVSQPVVEAVMISTAYQQGISFVTEGRVVESVGL</sequence>
<dbReference type="InParanoid" id="A0A259U3A6"/>
<evidence type="ECO:0008006" key="3">
    <source>
        <dbReference type="Google" id="ProtNLM"/>
    </source>
</evidence>
<dbReference type="Proteomes" id="UP000216446">
    <property type="component" value="Unassembled WGS sequence"/>
</dbReference>
<evidence type="ECO:0000313" key="2">
    <source>
        <dbReference type="Proteomes" id="UP000216446"/>
    </source>
</evidence>
<gene>
    <name evidence="1" type="ORF">BSZ36_15760</name>
</gene>
<dbReference type="RefSeq" id="WP_094550634.1">
    <property type="nucleotide sequence ID" value="NZ_MQWB01000001.1"/>
</dbReference>
<reference evidence="1 2" key="1">
    <citation type="submission" date="2016-11" db="EMBL/GenBank/DDBJ databases">
        <title>Study of marine rhodopsin-containing bacteria.</title>
        <authorList>
            <person name="Yoshizawa S."/>
            <person name="Kumagai Y."/>
            <person name="Kogure K."/>
        </authorList>
    </citation>
    <scope>NUCLEOTIDE SEQUENCE [LARGE SCALE GENOMIC DNA]</scope>
    <source>
        <strain evidence="1 2">SG-29</strain>
    </source>
</reference>
<dbReference type="AlphaFoldDB" id="A0A259U3A6"/>
<comment type="caution">
    <text evidence="1">The sequence shown here is derived from an EMBL/GenBank/DDBJ whole genome shotgun (WGS) entry which is preliminary data.</text>
</comment>
<organism evidence="1 2">
    <name type="scientific">Rubricoccus marinus</name>
    <dbReference type="NCBI Taxonomy" id="716817"/>
    <lineage>
        <taxon>Bacteria</taxon>
        <taxon>Pseudomonadati</taxon>
        <taxon>Rhodothermota</taxon>
        <taxon>Rhodothermia</taxon>
        <taxon>Rhodothermales</taxon>
        <taxon>Rubricoccaceae</taxon>
        <taxon>Rubricoccus</taxon>
    </lineage>
</organism>
<dbReference type="EMBL" id="MQWB01000001">
    <property type="protein sequence ID" value="OZC04308.1"/>
    <property type="molecule type" value="Genomic_DNA"/>
</dbReference>
<proteinExistence type="predicted"/>
<protein>
    <recommendedName>
        <fullName evidence="3">DUF3124 domain-containing protein</fullName>
    </recommendedName>
</protein>
<name>A0A259U3A6_9BACT</name>
<dbReference type="InterPro" id="IPR021471">
    <property type="entry name" value="DUF3124"/>
</dbReference>
<evidence type="ECO:0000313" key="1">
    <source>
        <dbReference type="EMBL" id="OZC04308.1"/>
    </source>
</evidence>
<keyword evidence="2" id="KW-1185">Reference proteome</keyword>
<dbReference type="Pfam" id="PF11322">
    <property type="entry name" value="DUF3124"/>
    <property type="match status" value="1"/>
</dbReference>
<dbReference type="OrthoDB" id="283474at2"/>